<dbReference type="OrthoDB" id="2552978at2759"/>
<dbReference type="AlphaFoldDB" id="A0A0D1DNU8"/>
<dbReference type="OMA" id="HTETDEI"/>
<dbReference type="EMBL" id="CM003159">
    <property type="protein sequence ID" value="KIS66089.1"/>
    <property type="molecule type" value="Genomic_DNA"/>
</dbReference>
<dbReference type="KEGG" id="uma:UMAG_05830"/>
<dbReference type="STRING" id="237631.A0A0D1DNU8"/>
<organism evidence="2 3">
    <name type="scientific">Mycosarcoma maydis</name>
    <name type="common">Corn smut fungus</name>
    <name type="synonym">Ustilago maydis</name>
    <dbReference type="NCBI Taxonomy" id="5270"/>
    <lineage>
        <taxon>Eukaryota</taxon>
        <taxon>Fungi</taxon>
        <taxon>Dikarya</taxon>
        <taxon>Basidiomycota</taxon>
        <taxon>Ustilaginomycotina</taxon>
        <taxon>Ustilaginomycetes</taxon>
        <taxon>Ustilaginales</taxon>
        <taxon>Ustilaginaceae</taxon>
        <taxon>Mycosarcoma</taxon>
    </lineage>
</organism>
<feature type="region of interest" description="Disordered" evidence="1">
    <location>
        <begin position="1"/>
        <end position="23"/>
    </location>
</feature>
<feature type="compositionally biased region" description="Basic and acidic residues" evidence="1">
    <location>
        <begin position="319"/>
        <end position="335"/>
    </location>
</feature>
<feature type="compositionally biased region" description="Basic residues" evidence="1">
    <location>
        <begin position="1"/>
        <end position="15"/>
    </location>
</feature>
<evidence type="ECO:0008006" key="4">
    <source>
        <dbReference type="Google" id="ProtNLM"/>
    </source>
</evidence>
<sequence>MIRPPFKKQRLRRRSSSGPQLDDIFTSSSAAHIFAAASTSQSSLASAVLQPTSYEITLNDDQDLKQSLRATSKDSLVRAPRLVTWTSSCGKHSIITDRYDAVHLLSQLPQKPPNTHTETDEIDIGWSDLESDTEDLFFMTDAEAADFQHNKARAALEAQRLTRLEELGPSSPSPSTASHTTVKDDEKVEELSKVQFELMQKTARVVTSSSNASLLEMKILANHGGDGRFDFLRKEWNQRWGGIWEVLKASKGEMGYDAALRIPNGKTNTPPALQPGLVAYDDSDGEAQESDQAETNESNQKAEQTSVKRAETATLKKQKQTERLARAKKWLESRSAKPASPSPTRSTSS</sequence>
<accession>A0A0D1DNU8</accession>
<feature type="compositionally biased region" description="Polar residues" evidence="1">
    <location>
        <begin position="295"/>
        <end position="305"/>
    </location>
</feature>
<dbReference type="InParanoid" id="A0A0D1DNU8"/>
<feature type="compositionally biased region" description="Low complexity" evidence="1">
    <location>
        <begin position="169"/>
        <end position="180"/>
    </location>
</feature>
<reference evidence="2 3" key="1">
    <citation type="journal article" date="2006" name="Nature">
        <title>Insights from the genome of the biotrophic fungal plant pathogen Ustilago maydis.</title>
        <authorList>
            <person name="Kamper J."/>
            <person name="Kahmann R."/>
            <person name="Bolker M."/>
            <person name="Ma L.J."/>
            <person name="Brefort T."/>
            <person name="Saville B.J."/>
            <person name="Banuett F."/>
            <person name="Kronstad J.W."/>
            <person name="Gold S.E."/>
            <person name="Muller O."/>
            <person name="Perlin M.H."/>
            <person name="Wosten H.A."/>
            <person name="de Vries R."/>
            <person name="Ruiz-Herrera J."/>
            <person name="Reynaga-Pena C.G."/>
            <person name="Snetselaar K."/>
            <person name="McCann M."/>
            <person name="Perez-Martin J."/>
            <person name="Feldbrugge M."/>
            <person name="Basse C.W."/>
            <person name="Steinberg G."/>
            <person name="Ibeas J.I."/>
            <person name="Holloman W."/>
            <person name="Guzman P."/>
            <person name="Farman M."/>
            <person name="Stajich J.E."/>
            <person name="Sentandreu R."/>
            <person name="Gonzalez-Prieto J.M."/>
            <person name="Kennell J.C."/>
            <person name="Molina L."/>
            <person name="Schirawski J."/>
            <person name="Mendoza-Mendoza A."/>
            <person name="Greilinger D."/>
            <person name="Munch K."/>
            <person name="Rossel N."/>
            <person name="Scherer M."/>
            <person name="Vranes M."/>
            <person name="Ladendorf O."/>
            <person name="Vincon V."/>
            <person name="Fuchs U."/>
            <person name="Sandrock B."/>
            <person name="Meng S."/>
            <person name="Ho E.C."/>
            <person name="Cahill M.J."/>
            <person name="Boyce K.J."/>
            <person name="Klose J."/>
            <person name="Klosterman S.J."/>
            <person name="Deelstra H.J."/>
            <person name="Ortiz-Castellanos L."/>
            <person name="Li W."/>
            <person name="Sanchez-Alonso P."/>
            <person name="Schreier P.H."/>
            <person name="Hauser-Hahn I."/>
            <person name="Vaupel M."/>
            <person name="Koopmann E."/>
            <person name="Friedrich G."/>
            <person name="Voss H."/>
            <person name="Schluter T."/>
            <person name="Margolis J."/>
            <person name="Platt D."/>
            <person name="Swimmer C."/>
            <person name="Gnirke A."/>
            <person name="Chen F."/>
            <person name="Vysotskaia V."/>
            <person name="Mannhaupt G."/>
            <person name="Guldener U."/>
            <person name="Munsterkotter M."/>
            <person name="Haase D."/>
            <person name="Oesterheld M."/>
            <person name="Mewes H.W."/>
            <person name="Mauceli E.W."/>
            <person name="DeCaprio D."/>
            <person name="Wade C.M."/>
            <person name="Butler J."/>
            <person name="Young S."/>
            <person name="Jaffe D.B."/>
            <person name="Calvo S."/>
            <person name="Nusbaum C."/>
            <person name="Galagan J."/>
            <person name="Birren B.W."/>
        </authorList>
    </citation>
    <scope>NUCLEOTIDE SEQUENCE [LARGE SCALE GENOMIC DNA]</scope>
    <source>
        <strain evidence="3">DSM 14603 / FGSC 9021 / UM521</strain>
    </source>
</reference>
<dbReference type="VEuPathDB" id="FungiDB:UMAG_05830"/>
<proteinExistence type="predicted"/>
<name>A0A0D1DNU8_MYCMD</name>
<dbReference type="Proteomes" id="UP000000561">
    <property type="component" value="Chromosome 20"/>
</dbReference>
<feature type="region of interest" description="Disordered" evidence="1">
    <location>
        <begin position="262"/>
        <end position="349"/>
    </location>
</feature>
<feature type="compositionally biased region" description="Acidic residues" evidence="1">
    <location>
        <begin position="281"/>
        <end position="294"/>
    </location>
</feature>
<feature type="compositionally biased region" description="Low complexity" evidence="1">
    <location>
        <begin position="336"/>
        <end position="349"/>
    </location>
</feature>
<dbReference type="RefSeq" id="XP_011392196.1">
    <property type="nucleotide sequence ID" value="XM_011393894.1"/>
</dbReference>
<feature type="region of interest" description="Disordered" evidence="1">
    <location>
        <begin position="165"/>
        <end position="186"/>
    </location>
</feature>
<evidence type="ECO:0000256" key="1">
    <source>
        <dbReference type="SAM" id="MobiDB-lite"/>
    </source>
</evidence>
<evidence type="ECO:0000313" key="2">
    <source>
        <dbReference type="EMBL" id="KIS66089.1"/>
    </source>
</evidence>
<gene>
    <name evidence="2" type="ORF">UMAG_05830</name>
</gene>
<evidence type="ECO:0000313" key="3">
    <source>
        <dbReference type="Proteomes" id="UP000000561"/>
    </source>
</evidence>
<dbReference type="GeneID" id="23565610"/>
<protein>
    <recommendedName>
        <fullName evidence="4">SURP motif domain-containing protein</fullName>
    </recommendedName>
</protein>
<dbReference type="eggNOG" id="ENOG502SST9">
    <property type="taxonomic scope" value="Eukaryota"/>
</dbReference>
<keyword evidence="3" id="KW-1185">Reference proteome</keyword>